<keyword evidence="5 14" id="KW-0418">Kinase</keyword>
<protein>
    <recommendedName>
        <fullName evidence="1">non-specific serine/threonine protein kinase</fullName>
        <ecNumber evidence="1">2.7.11.1</ecNumber>
    </recommendedName>
</protein>
<evidence type="ECO:0000313" key="15">
    <source>
        <dbReference type="Proteomes" id="UP001207605"/>
    </source>
</evidence>
<dbReference type="InterPro" id="IPR000719">
    <property type="entry name" value="Prot_kinase_dom"/>
</dbReference>
<dbReference type="Pfam" id="PF03793">
    <property type="entry name" value="PASTA"/>
    <property type="match status" value="4"/>
</dbReference>
<keyword evidence="11" id="KW-0472">Membrane</keyword>
<dbReference type="SMART" id="SM00220">
    <property type="entry name" value="S_TKc"/>
    <property type="match status" value="1"/>
</dbReference>
<keyword evidence="11" id="KW-0812">Transmembrane</keyword>
<dbReference type="Pfam" id="PF00069">
    <property type="entry name" value="Pkinase"/>
    <property type="match status" value="1"/>
</dbReference>
<accession>A0ABT2S7M5</accession>
<name>A0ABT2S7M5_9FIRM</name>
<dbReference type="GO" id="GO:0016301">
    <property type="term" value="F:kinase activity"/>
    <property type="evidence" value="ECO:0007669"/>
    <property type="project" value="UniProtKB-KW"/>
</dbReference>
<dbReference type="PROSITE" id="PS00107">
    <property type="entry name" value="PROTEIN_KINASE_ATP"/>
    <property type="match status" value="1"/>
</dbReference>
<dbReference type="InterPro" id="IPR008271">
    <property type="entry name" value="Ser/Thr_kinase_AS"/>
</dbReference>
<dbReference type="SMART" id="SM00740">
    <property type="entry name" value="PASTA"/>
    <property type="match status" value="4"/>
</dbReference>
<evidence type="ECO:0000259" key="13">
    <source>
        <dbReference type="PROSITE" id="PS51178"/>
    </source>
</evidence>
<sequence length="667" mass="72333">MSIYLGKRYEVLTKIGAGGMADVYKGKDHMLNRYVAIKVLKKEFREDETFVKKFRSEAQAAAGLLNPNIVNVYDVGEDRGLYYMVMELVDGITLKEYIDKKGRLSAKEVISIAIQMCNGIEAAHERQIVHRDIKPHNVMISKDGKVKVTDFGIAKAASSATVSTSAMGSVHYTSPEQARGGYVDTKSDIYSVGITLYEMVTGHVPFDGETAVEVAVKHLQEEITPPSEEVPDIPYSLEQIILKCTQKNSERRYDNMEDLIKDLKHSLVDPDGDFVQIIPQNNADTVIITEDELNDIRDSYDDADDYDDDSYDDDYDDEYDDDYDDEGEEHDSDEVNPRMNKIMKILTIVVAVLILVVLGVVVGKATGVLKFNKGILALDTENKIKVPNLVGKTEGEAKQILEESGLKCKVTARRESKKYDEGYVIEQNPEEGKRVKKGYDVEIVVSSGKKSEEGTIPDVSGQDEASAQKALENAGFTNIKSEAVYSEEEQGTVIGTNPTAGTKVSKDTEITMQVSKGSEKITVPNVVGKTESEAKSAITGAGLTVSTVETEYNENYSEGQVIRQDPASGKVEKGTSVSLVVSLGKKPETKLTVPNVVNVSEASARQMISNAGLTVSDTTYISSDTVAAGCVISCSPGVGSEASKGTGVSLVISTGSSASGGNMGNEQ</sequence>
<evidence type="ECO:0000256" key="8">
    <source>
        <dbReference type="ARBA" id="ARBA00048679"/>
    </source>
</evidence>
<feature type="region of interest" description="Disordered" evidence="10">
    <location>
        <begin position="297"/>
        <end position="334"/>
    </location>
</feature>
<feature type="domain" description="PASTA" evidence="13">
    <location>
        <begin position="380"/>
        <end position="447"/>
    </location>
</feature>
<comment type="catalytic activity">
    <reaction evidence="7">
        <text>L-threonyl-[protein] + ATP = O-phospho-L-threonyl-[protein] + ADP + H(+)</text>
        <dbReference type="Rhea" id="RHEA:46608"/>
        <dbReference type="Rhea" id="RHEA-COMP:11060"/>
        <dbReference type="Rhea" id="RHEA-COMP:11605"/>
        <dbReference type="ChEBI" id="CHEBI:15378"/>
        <dbReference type="ChEBI" id="CHEBI:30013"/>
        <dbReference type="ChEBI" id="CHEBI:30616"/>
        <dbReference type="ChEBI" id="CHEBI:61977"/>
        <dbReference type="ChEBI" id="CHEBI:456216"/>
        <dbReference type="EC" id="2.7.11.1"/>
    </reaction>
</comment>
<evidence type="ECO:0000256" key="1">
    <source>
        <dbReference type="ARBA" id="ARBA00012513"/>
    </source>
</evidence>
<dbReference type="EMBL" id="JAOQJV010000014">
    <property type="protein sequence ID" value="MCU6700592.1"/>
    <property type="molecule type" value="Genomic_DNA"/>
</dbReference>
<dbReference type="Gene3D" id="3.30.10.20">
    <property type="match status" value="4"/>
</dbReference>
<dbReference type="SUPFAM" id="SSF54184">
    <property type="entry name" value="Penicillin-binding protein 2x (pbp-2x), c-terminal domain"/>
    <property type="match status" value="1"/>
</dbReference>
<dbReference type="InterPro" id="IPR011009">
    <property type="entry name" value="Kinase-like_dom_sf"/>
</dbReference>
<evidence type="ECO:0000256" key="9">
    <source>
        <dbReference type="PROSITE-ProRule" id="PRU10141"/>
    </source>
</evidence>
<feature type="domain" description="PASTA" evidence="13">
    <location>
        <begin position="517"/>
        <end position="583"/>
    </location>
</feature>
<evidence type="ECO:0000256" key="11">
    <source>
        <dbReference type="SAM" id="Phobius"/>
    </source>
</evidence>
<evidence type="ECO:0000256" key="5">
    <source>
        <dbReference type="ARBA" id="ARBA00022777"/>
    </source>
</evidence>
<feature type="compositionally biased region" description="Acidic residues" evidence="10">
    <location>
        <begin position="301"/>
        <end position="334"/>
    </location>
</feature>
<gene>
    <name evidence="14" type="primary">pknB</name>
    <name evidence="14" type="ORF">OCV65_10170</name>
</gene>
<proteinExistence type="predicted"/>
<dbReference type="PROSITE" id="PS50011">
    <property type="entry name" value="PROTEIN_KINASE_DOM"/>
    <property type="match status" value="1"/>
</dbReference>
<evidence type="ECO:0000256" key="10">
    <source>
        <dbReference type="SAM" id="MobiDB-lite"/>
    </source>
</evidence>
<evidence type="ECO:0000256" key="6">
    <source>
        <dbReference type="ARBA" id="ARBA00022840"/>
    </source>
</evidence>
<keyword evidence="4 9" id="KW-0547">Nucleotide-binding</keyword>
<keyword evidence="6 9" id="KW-0067">ATP-binding</keyword>
<dbReference type="RefSeq" id="WP_262581928.1">
    <property type="nucleotide sequence ID" value="NZ_JAOQJV010000014.1"/>
</dbReference>
<keyword evidence="2" id="KW-0723">Serine/threonine-protein kinase</keyword>
<dbReference type="EC" id="2.7.11.1" evidence="1"/>
<evidence type="ECO:0000313" key="14">
    <source>
        <dbReference type="EMBL" id="MCU6700592.1"/>
    </source>
</evidence>
<dbReference type="PROSITE" id="PS00108">
    <property type="entry name" value="PROTEIN_KINASE_ST"/>
    <property type="match status" value="1"/>
</dbReference>
<keyword evidence="3" id="KW-0808">Transferase</keyword>
<dbReference type="PANTHER" id="PTHR43289:SF34">
    <property type="entry name" value="SERINE_THREONINE-PROTEIN KINASE YBDM-RELATED"/>
    <property type="match status" value="1"/>
</dbReference>
<evidence type="ECO:0000256" key="3">
    <source>
        <dbReference type="ARBA" id="ARBA00022679"/>
    </source>
</evidence>
<reference evidence="14 15" key="1">
    <citation type="journal article" date="2021" name="ISME Commun">
        <title>Automated analysis of genomic sequences facilitates high-throughput and comprehensive description of bacteria.</title>
        <authorList>
            <person name="Hitch T.C.A."/>
        </authorList>
    </citation>
    <scope>NUCLEOTIDE SEQUENCE [LARGE SCALE GENOMIC DNA]</scope>
    <source>
        <strain evidence="14 15">Sanger_02</strain>
    </source>
</reference>
<evidence type="ECO:0000256" key="4">
    <source>
        <dbReference type="ARBA" id="ARBA00022741"/>
    </source>
</evidence>
<dbReference type="InterPro" id="IPR017441">
    <property type="entry name" value="Protein_kinase_ATP_BS"/>
</dbReference>
<feature type="domain" description="PASTA" evidence="13">
    <location>
        <begin position="586"/>
        <end position="654"/>
    </location>
</feature>
<dbReference type="Gene3D" id="1.10.510.10">
    <property type="entry name" value="Transferase(Phosphotransferase) domain 1"/>
    <property type="match status" value="1"/>
</dbReference>
<dbReference type="InterPro" id="IPR005543">
    <property type="entry name" value="PASTA_dom"/>
</dbReference>
<organism evidence="14 15">
    <name type="scientific">Dorea ammoniilytica</name>
    <dbReference type="NCBI Taxonomy" id="2981788"/>
    <lineage>
        <taxon>Bacteria</taxon>
        <taxon>Bacillati</taxon>
        <taxon>Bacillota</taxon>
        <taxon>Clostridia</taxon>
        <taxon>Lachnospirales</taxon>
        <taxon>Lachnospiraceae</taxon>
        <taxon>Dorea</taxon>
    </lineage>
</organism>
<dbReference type="NCBIfam" id="NF033483">
    <property type="entry name" value="PknB_PASTA_kin"/>
    <property type="match status" value="1"/>
</dbReference>
<feature type="binding site" evidence="9">
    <location>
        <position position="38"/>
    </location>
    <ligand>
        <name>ATP</name>
        <dbReference type="ChEBI" id="CHEBI:30616"/>
    </ligand>
</feature>
<evidence type="ECO:0000256" key="2">
    <source>
        <dbReference type="ARBA" id="ARBA00022527"/>
    </source>
</evidence>
<keyword evidence="11" id="KW-1133">Transmembrane helix</keyword>
<feature type="transmembrane region" description="Helical" evidence="11">
    <location>
        <begin position="345"/>
        <end position="363"/>
    </location>
</feature>
<evidence type="ECO:0000256" key="7">
    <source>
        <dbReference type="ARBA" id="ARBA00047899"/>
    </source>
</evidence>
<dbReference type="Proteomes" id="UP001207605">
    <property type="component" value="Unassembled WGS sequence"/>
</dbReference>
<keyword evidence="15" id="KW-1185">Reference proteome</keyword>
<dbReference type="PANTHER" id="PTHR43289">
    <property type="entry name" value="MITOGEN-ACTIVATED PROTEIN KINASE KINASE KINASE 20-RELATED"/>
    <property type="match status" value="1"/>
</dbReference>
<comment type="caution">
    <text evidence="14">The sequence shown here is derived from an EMBL/GenBank/DDBJ whole genome shotgun (WGS) entry which is preliminary data.</text>
</comment>
<feature type="domain" description="PASTA" evidence="13">
    <location>
        <begin position="450"/>
        <end position="516"/>
    </location>
</feature>
<evidence type="ECO:0000259" key="12">
    <source>
        <dbReference type="PROSITE" id="PS50011"/>
    </source>
</evidence>
<comment type="catalytic activity">
    <reaction evidence="8">
        <text>L-seryl-[protein] + ATP = O-phospho-L-seryl-[protein] + ADP + H(+)</text>
        <dbReference type="Rhea" id="RHEA:17989"/>
        <dbReference type="Rhea" id="RHEA-COMP:9863"/>
        <dbReference type="Rhea" id="RHEA-COMP:11604"/>
        <dbReference type="ChEBI" id="CHEBI:15378"/>
        <dbReference type="ChEBI" id="CHEBI:29999"/>
        <dbReference type="ChEBI" id="CHEBI:30616"/>
        <dbReference type="ChEBI" id="CHEBI:83421"/>
        <dbReference type="ChEBI" id="CHEBI:456216"/>
        <dbReference type="EC" id="2.7.11.1"/>
    </reaction>
</comment>
<dbReference type="CDD" id="cd06577">
    <property type="entry name" value="PASTA_pknB"/>
    <property type="match status" value="4"/>
</dbReference>
<dbReference type="Gene3D" id="3.30.200.20">
    <property type="entry name" value="Phosphorylase Kinase, domain 1"/>
    <property type="match status" value="1"/>
</dbReference>
<dbReference type="SUPFAM" id="SSF56112">
    <property type="entry name" value="Protein kinase-like (PK-like)"/>
    <property type="match status" value="1"/>
</dbReference>
<dbReference type="CDD" id="cd14014">
    <property type="entry name" value="STKc_PknB_like"/>
    <property type="match status" value="1"/>
</dbReference>
<feature type="domain" description="Protein kinase" evidence="12">
    <location>
        <begin position="9"/>
        <end position="268"/>
    </location>
</feature>
<dbReference type="PROSITE" id="PS51178">
    <property type="entry name" value="PASTA"/>
    <property type="match status" value="4"/>
</dbReference>